<protein>
    <submittedName>
        <fullName evidence="1">Uncharacterized protein</fullName>
    </submittedName>
</protein>
<name>A0A9P5PZX0_9AGAR</name>
<proteinExistence type="predicted"/>
<dbReference type="OrthoDB" id="3132191at2759"/>
<gene>
    <name evidence="1" type="ORF">BDP27DRAFT_1361895</name>
</gene>
<organism evidence="1 2">
    <name type="scientific">Rhodocollybia butyracea</name>
    <dbReference type="NCBI Taxonomy" id="206335"/>
    <lineage>
        <taxon>Eukaryota</taxon>
        <taxon>Fungi</taxon>
        <taxon>Dikarya</taxon>
        <taxon>Basidiomycota</taxon>
        <taxon>Agaricomycotina</taxon>
        <taxon>Agaricomycetes</taxon>
        <taxon>Agaricomycetidae</taxon>
        <taxon>Agaricales</taxon>
        <taxon>Marasmiineae</taxon>
        <taxon>Omphalotaceae</taxon>
        <taxon>Rhodocollybia</taxon>
    </lineage>
</organism>
<sequence length="456" mass="51203">MTKRFTEGWLLCIKRSISKKFLQGFRACCLEPECSKFMKTVPSPSSWSFFPGENVEVGLGYGQGIRSSTYIVDEVHPLFCEVASLYGENTLLEAVLMIHLRKKFTVRDLVKICQSVPPIKVKIKLVPIAGLEGFVSASNTNHVEVWIPELELVLNIDHNCLRYQPNLTAIGKVHKENPPFLAEHSTTFFSEQTAKHLDLTKLSPNLKPNGPLPITPHTGTSPWKDLHVCVVGGTELDQWGDTNRGLAVLVWPDGCSTTSWVDYSRLRHDDNCRFLHEDQHGSSWPLLYSFKQAYIPSYSDQELLALNGYLNPEYKAKMAQAHRQWEEEEQWKEGIETGDGEYLVSKEANVCTDSPPPAVGGGGGAELKLEHWILDPRLKEALATTLSQQKDYLVNLWSGSEGQVEDSNSVGSECQHVQLTGLKDKAGKEYREDIIPEVPFFYGEEQCSCGKTNREC</sequence>
<keyword evidence="2" id="KW-1185">Reference proteome</keyword>
<dbReference type="AlphaFoldDB" id="A0A9P5PZX0"/>
<evidence type="ECO:0000313" key="1">
    <source>
        <dbReference type="EMBL" id="KAF9071330.1"/>
    </source>
</evidence>
<dbReference type="EMBL" id="JADNRY010000033">
    <property type="protein sequence ID" value="KAF9071330.1"/>
    <property type="molecule type" value="Genomic_DNA"/>
</dbReference>
<comment type="caution">
    <text evidence="1">The sequence shown here is derived from an EMBL/GenBank/DDBJ whole genome shotgun (WGS) entry which is preliminary data.</text>
</comment>
<dbReference type="Proteomes" id="UP000772434">
    <property type="component" value="Unassembled WGS sequence"/>
</dbReference>
<reference evidence="1" key="1">
    <citation type="submission" date="2020-11" db="EMBL/GenBank/DDBJ databases">
        <authorList>
            <consortium name="DOE Joint Genome Institute"/>
            <person name="Ahrendt S."/>
            <person name="Riley R."/>
            <person name="Andreopoulos W."/>
            <person name="Labutti K."/>
            <person name="Pangilinan J."/>
            <person name="Ruiz-Duenas F.J."/>
            <person name="Barrasa J.M."/>
            <person name="Sanchez-Garcia M."/>
            <person name="Camarero S."/>
            <person name="Miyauchi S."/>
            <person name="Serrano A."/>
            <person name="Linde D."/>
            <person name="Babiker R."/>
            <person name="Drula E."/>
            <person name="Ayuso-Fernandez I."/>
            <person name="Pacheco R."/>
            <person name="Padilla G."/>
            <person name="Ferreira P."/>
            <person name="Barriuso J."/>
            <person name="Kellner H."/>
            <person name="Castanera R."/>
            <person name="Alfaro M."/>
            <person name="Ramirez L."/>
            <person name="Pisabarro A.G."/>
            <person name="Kuo A."/>
            <person name="Tritt A."/>
            <person name="Lipzen A."/>
            <person name="He G."/>
            <person name="Yan M."/>
            <person name="Ng V."/>
            <person name="Cullen D."/>
            <person name="Martin F."/>
            <person name="Rosso M.-N."/>
            <person name="Henrissat B."/>
            <person name="Hibbett D."/>
            <person name="Martinez A.T."/>
            <person name="Grigoriev I.V."/>
        </authorList>
    </citation>
    <scope>NUCLEOTIDE SEQUENCE</scope>
    <source>
        <strain evidence="1">AH 40177</strain>
    </source>
</reference>
<evidence type="ECO:0000313" key="2">
    <source>
        <dbReference type="Proteomes" id="UP000772434"/>
    </source>
</evidence>
<accession>A0A9P5PZX0</accession>